<gene>
    <name evidence="2" type="ORF">IU470_18445</name>
</gene>
<dbReference type="RefSeq" id="WP_324195481.1">
    <property type="nucleotide sequence ID" value="NZ_JADLRE010000013.1"/>
</dbReference>
<dbReference type="EMBL" id="JADLRE010000013">
    <property type="protein sequence ID" value="MBF6227077.1"/>
    <property type="molecule type" value="Genomic_DNA"/>
</dbReference>
<dbReference type="SUPFAM" id="SSF52540">
    <property type="entry name" value="P-loop containing nucleoside triphosphate hydrolases"/>
    <property type="match status" value="1"/>
</dbReference>
<sequence length="211" mass="23393">MSTDFVRPVTVAVTGTHSTGKSTFLRQVAEQLHRDRVEVAVVADLGAEALEHGLPILQDHTWASTLWIVSRGMSLEVQAWTRADVVLVDRPVADALAYYEAALEFRGEQPDPVSIEQLEQLAARHTRHYDLVLRTVLDPRIPLDLSKPRGADPQFRSLADRHIAKVLERLGIGHELLPSDGHDRALAEVTAFIHGGLDVWPTRTTTADHKA</sequence>
<keyword evidence="3" id="KW-1185">Reference proteome</keyword>
<evidence type="ECO:0000313" key="2">
    <source>
        <dbReference type="EMBL" id="MBF6227077.1"/>
    </source>
</evidence>
<evidence type="ECO:0000313" key="3">
    <source>
        <dbReference type="Proteomes" id="UP000807309"/>
    </source>
</evidence>
<reference evidence="2 3" key="1">
    <citation type="submission" date="2020-10" db="EMBL/GenBank/DDBJ databases">
        <title>Identification of Nocardia species via Next-generation sequencing and recognition of intraspecies genetic diversity.</title>
        <authorList>
            <person name="Li P."/>
            <person name="Li P."/>
            <person name="Lu B."/>
        </authorList>
    </citation>
    <scope>NUCLEOTIDE SEQUENCE [LARGE SCALE GENOMIC DNA]</scope>
    <source>
        <strain evidence="2 3">N-11</strain>
    </source>
</reference>
<protein>
    <submittedName>
        <fullName evidence="2">AAA family ATPase</fullName>
    </submittedName>
</protein>
<feature type="domain" description="NadR/Ttd14 AAA" evidence="1">
    <location>
        <begin position="11"/>
        <end position="177"/>
    </location>
</feature>
<dbReference type="Gene3D" id="3.40.50.300">
    <property type="entry name" value="P-loop containing nucleotide triphosphate hydrolases"/>
    <property type="match status" value="1"/>
</dbReference>
<name>A0ABS0C9N1_9NOCA</name>
<organism evidence="2 3">
    <name type="scientific">Nocardia abscessus</name>
    <dbReference type="NCBI Taxonomy" id="120957"/>
    <lineage>
        <taxon>Bacteria</taxon>
        <taxon>Bacillati</taxon>
        <taxon>Actinomycetota</taxon>
        <taxon>Actinomycetes</taxon>
        <taxon>Mycobacteriales</taxon>
        <taxon>Nocardiaceae</taxon>
        <taxon>Nocardia</taxon>
    </lineage>
</organism>
<comment type="caution">
    <text evidence="2">The sequence shown here is derived from an EMBL/GenBank/DDBJ whole genome shotgun (WGS) entry which is preliminary data.</text>
</comment>
<dbReference type="InterPro" id="IPR038727">
    <property type="entry name" value="NadR/Ttd14_AAA_dom"/>
</dbReference>
<dbReference type="InterPro" id="IPR027417">
    <property type="entry name" value="P-loop_NTPase"/>
</dbReference>
<dbReference type="Proteomes" id="UP000807309">
    <property type="component" value="Unassembled WGS sequence"/>
</dbReference>
<accession>A0ABS0C9N1</accession>
<evidence type="ECO:0000259" key="1">
    <source>
        <dbReference type="Pfam" id="PF13521"/>
    </source>
</evidence>
<proteinExistence type="predicted"/>
<dbReference type="Pfam" id="PF13521">
    <property type="entry name" value="AAA_28"/>
    <property type="match status" value="1"/>
</dbReference>